<feature type="compositionally biased region" description="Polar residues" evidence="2">
    <location>
        <begin position="1578"/>
        <end position="1592"/>
    </location>
</feature>
<feature type="compositionally biased region" description="Low complexity" evidence="2">
    <location>
        <begin position="1528"/>
        <end position="1541"/>
    </location>
</feature>
<feature type="compositionally biased region" description="Basic and acidic residues" evidence="2">
    <location>
        <begin position="232"/>
        <end position="243"/>
    </location>
</feature>
<feature type="region of interest" description="Disordered" evidence="2">
    <location>
        <begin position="488"/>
        <end position="519"/>
    </location>
</feature>
<feature type="compositionally biased region" description="Basic and acidic residues" evidence="2">
    <location>
        <begin position="1416"/>
        <end position="1430"/>
    </location>
</feature>
<feature type="compositionally biased region" description="Basic residues" evidence="2">
    <location>
        <begin position="176"/>
        <end position="186"/>
    </location>
</feature>
<evidence type="ECO:0000313" key="3">
    <source>
        <dbReference type="EMBL" id="KAI5072493.1"/>
    </source>
</evidence>
<protein>
    <submittedName>
        <fullName evidence="3">Uncharacterized protein</fullName>
    </submittedName>
</protein>
<feature type="compositionally biased region" description="Low complexity" evidence="2">
    <location>
        <begin position="121"/>
        <end position="132"/>
    </location>
</feature>
<dbReference type="Proteomes" id="UP000886520">
    <property type="component" value="Chromosome 12"/>
</dbReference>
<comment type="caution">
    <text evidence="3">The sequence shown here is derived from an EMBL/GenBank/DDBJ whole genome shotgun (WGS) entry which is preliminary data.</text>
</comment>
<feature type="compositionally biased region" description="Polar residues" evidence="2">
    <location>
        <begin position="510"/>
        <end position="519"/>
    </location>
</feature>
<keyword evidence="4" id="KW-1185">Reference proteome</keyword>
<feature type="region of interest" description="Disordered" evidence="2">
    <location>
        <begin position="87"/>
        <end position="187"/>
    </location>
</feature>
<proteinExistence type="predicted"/>
<evidence type="ECO:0000313" key="4">
    <source>
        <dbReference type="Proteomes" id="UP000886520"/>
    </source>
</evidence>
<feature type="region of interest" description="Disordered" evidence="2">
    <location>
        <begin position="1521"/>
        <end position="1592"/>
    </location>
</feature>
<feature type="region of interest" description="Disordered" evidence="2">
    <location>
        <begin position="1416"/>
        <end position="1435"/>
    </location>
</feature>
<gene>
    <name evidence="3" type="ORF">GOP47_0012599</name>
</gene>
<organism evidence="3 4">
    <name type="scientific">Adiantum capillus-veneris</name>
    <name type="common">Maidenhair fern</name>
    <dbReference type="NCBI Taxonomy" id="13818"/>
    <lineage>
        <taxon>Eukaryota</taxon>
        <taxon>Viridiplantae</taxon>
        <taxon>Streptophyta</taxon>
        <taxon>Embryophyta</taxon>
        <taxon>Tracheophyta</taxon>
        <taxon>Polypodiopsida</taxon>
        <taxon>Polypodiidae</taxon>
        <taxon>Polypodiales</taxon>
        <taxon>Pteridineae</taxon>
        <taxon>Pteridaceae</taxon>
        <taxon>Vittarioideae</taxon>
        <taxon>Adiantum</taxon>
    </lineage>
</organism>
<evidence type="ECO:0000256" key="2">
    <source>
        <dbReference type="SAM" id="MobiDB-lite"/>
    </source>
</evidence>
<feature type="compositionally biased region" description="Polar residues" evidence="2">
    <location>
        <begin position="97"/>
        <end position="106"/>
    </location>
</feature>
<feature type="compositionally biased region" description="Basic and acidic residues" evidence="2">
    <location>
        <begin position="295"/>
        <end position="305"/>
    </location>
</feature>
<feature type="compositionally biased region" description="Polar residues" evidence="2">
    <location>
        <begin position="135"/>
        <end position="162"/>
    </location>
</feature>
<feature type="region of interest" description="Disordered" evidence="2">
    <location>
        <begin position="232"/>
        <end position="262"/>
    </location>
</feature>
<feature type="region of interest" description="Disordered" evidence="2">
    <location>
        <begin position="283"/>
        <end position="312"/>
    </location>
</feature>
<keyword evidence="1" id="KW-0175">Coiled coil</keyword>
<sequence>MDQASLPLSYHCRNARLYLKKAAFCKKSALFSDELSHLRKFETLVSSTIPSHPLFSISSKEKQVSELLVCLSDCRERIHALETAKSLDTESPLAYKTPSQSPTPTLMSKKGKMPGSIRGAPSDSPTSSRRPSLGSGDSPSKKQQSWGIWTANPQHDASQLAGNSPIGFGGLSPPSSRKRAIQRGKKPVVAAEKEPIVVPALPLRSIGSADQRLQSMIGGCALVANQLQQLGEKKHDSRTKAPIEAESSLAPESKARSANIHIEGPSKRPLEWLLSSSRGMYNSGSAQEHAITPPWHEDRDQKSPDKGTQSFRFSPQFLEKRLKDRMAQLQRKCLDTDEDGSASSPAKVRMSSDRLTGDMLLNEEEGSSAEESAGHGASSSTLEMFAKHLNHGTNPTALTAGRIQRMVLVDQEDISTERSQVISSTDDMWAKKLVPVVEQKLCHDMLRRCSSQKATPRSCRKRNRKRGVLGVMDDVIRRAVDSDSALSKAGSPRLLASGQDSSSEIKKGSEVSTSIEQKGSLQRLQSDGLEAKFSTLQDLVVELRRCMEGFTARVEAEGERWQNEMQGLEKNMYMWRENAQDEMAGIKKALRDEMQKMMDEVRIGLIRVERLLEEAENSRQELEFKQQPKEERGTSMEMIQRSLESMVASMKVDLLFELKEKVTSGMRRNLDVVELGISKQFEGMQREMTSTLAETEKARRLEKQEIDALIDEKMEKRLSQRLEIVSGGKEKVIADMKNELRLLWVEVDMLSKGREEMKDTVDQLAHIAEEAKHSIGEEQNALKHENGMLKKQLQYFKKESTQMRADNEDFKKDIELEVEHIRLSLERVKAEEQSMKTVLDRVMECEELGRKKVEDNGDNNESARERMLIMEKVEGISQFYLGGLEEVRSELLSFKLECVDRMGELEGHCAEIAKCQHEQETKGASDAQLPLEELVLDGLESRVSHLESCYDQISNLEDDRLRILAAMEKDREETSAALGHVASAAQKADEFVAEMVRSFSSELTTVMRQSHQIQENLAAERDMAVASAGEVKRMSEDMDREMQVAMTVISEAQAKGLQMKEGLENEISVLKESLVLEKEVIAAAAANATGAASNAEAALLEIRRMQSESIAMSEDIAEAAGHACMTYNKELECHLEEWKKMMLIEVTRAQSLVDDMEKDKQRIKGFADSCGEDKWVSSEALEQYVKRTEDAVVALEGNMKEVSASMEVHSAKMQADTEQKGARLRHDIDELREKVGEAFTRLEEASGKNQRLDSDLHASLQKADDLLQNVKNLDSKMNETLSAQAQASQSMKTLESHMSEAISAHADTAEKVDECSKRVHKLESMQLSVSSSVEGVQASTGDLQKSVAVWLQKYDAAARLLQDLDKRISTLESTGLSGSSEHRLDGVDVGENMQSSQKERLFSLYNELSGFVQRMKAREDREGQGDDKDGAGWSPVDTRLVSLEKRVVQVETETFSNLRVLDAKMEDFSVGVQTALEGASMAESKCSALGGELVKLFRMIATNRKESPSKMMMMMEVTTGSEELNNEQQQQHPQTQQQLQQPSTRTGHAVSVKGDVEERSPAGFERNFKVSTTHHGKQSPQHNVTSREASPTLKITRQQLQKDKEESVNLETMWRRATSDTRILEGKLPITVDERRVEGKKLEGVQIRSGKAELQVANIRLDDGKVQVNVSHRPPSSLTAMRVMKRGDAMSAAQP</sequence>
<reference evidence="3" key="1">
    <citation type="submission" date="2021-01" db="EMBL/GenBank/DDBJ databases">
        <title>Adiantum capillus-veneris genome.</title>
        <authorList>
            <person name="Fang Y."/>
            <person name="Liao Q."/>
        </authorList>
    </citation>
    <scope>NUCLEOTIDE SEQUENCE</scope>
    <source>
        <strain evidence="3">H3</strain>
        <tissue evidence="3">Leaf</tissue>
    </source>
</reference>
<evidence type="ECO:0000256" key="1">
    <source>
        <dbReference type="SAM" id="Coils"/>
    </source>
</evidence>
<feature type="coiled-coil region" evidence="1">
    <location>
        <begin position="551"/>
        <end position="625"/>
    </location>
</feature>
<feature type="coiled-coil region" evidence="1">
    <location>
        <begin position="1214"/>
        <end position="1283"/>
    </location>
</feature>
<feature type="region of interest" description="Disordered" evidence="2">
    <location>
        <begin position="334"/>
        <end position="354"/>
    </location>
</feature>
<name>A0A9D4UQZ9_ADICA</name>
<dbReference type="EMBL" id="JABFUD020000012">
    <property type="protein sequence ID" value="KAI5072493.1"/>
    <property type="molecule type" value="Genomic_DNA"/>
</dbReference>
<dbReference type="OrthoDB" id="1907411at2759"/>
<accession>A0A9D4UQZ9</accession>